<dbReference type="KEGG" id="rain:Rai3103_03625"/>
<dbReference type="Pfam" id="PF13602">
    <property type="entry name" value="ADH_zinc_N_2"/>
    <property type="match status" value="1"/>
</dbReference>
<gene>
    <name evidence="4" type="ORF">Rai3103_03625</name>
</gene>
<evidence type="ECO:0000259" key="3">
    <source>
        <dbReference type="SMART" id="SM00829"/>
    </source>
</evidence>
<dbReference type="EMBL" id="CP045725">
    <property type="protein sequence ID" value="QGF25067.1"/>
    <property type="molecule type" value="Genomic_DNA"/>
</dbReference>
<sequence>MNPADLLTLRADPARLPLPVGAEAAGVVTAVGPDTRIASGPVAVGDAVLVHPARGAWSEAITVPGDDVLAKPGDLSFPAAANLLLAGTTAYEALHAVTVGPGGTLLVHGASGAVGTMLVQLAVAGGVHVLGTTSAQHAHLVSSSGGEPVTYGPGLADRVRAMAPEGIAAAVDCVGTDEAVDVSLELLGDPDRLVTVKAFARAEQDGFRALRGFLPQSAAYRRRIRQELVDLAAAGTVVVHVAATYPLAEAEEAIARLASGHAGGKLALVP</sequence>
<dbReference type="SUPFAM" id="SSF51735">
    <property type="entry name" value="NAD(P)-binding Rossmann-fold domains"/>
    <property type="match status" value="1"/>
</dbReference>
<dbReference type="PANTHER" id="PTHR48106">
    <property type="entry name" value="QUINONE OXIDOREDUCTASE PIG3-RELATED"/>
    <property type="match status" value="1"/>
</dbReference>
<protein>
    <submittedName>
        <fullName evidence="4">Zinc-binding dehydrogenase</fullName>
    </submittedName>
</protein>
<dbReference type="GO" id="GO:0070402">
    <property type="term" value="F:NADPH binding"/>
    <property type="evidence" value="ECO:0007669"/>
    <property type="project" value="TreeGrafter"/>
</dbReference>
<dbReference type="GO" id="GO:0016651">
    <property type="term" value="F:oxidoreductase activity, acting on NAD(P)H"/>
    <property type="evidence" value="ECO:0007669"/>
    <property type="project" value="TreeGrafter"/>
</dbReference>
<dbReference type="InterPro" id="IPR011032">
    <property type="entry name" value="GroES-like_sf"/>
</dbReference>
<dbReference type="Gene3D" id="3.90.180.10">
    <property type="entry name" value="Medium-chain alcohol dehydrogenases, catalytic domain"/>
    <property type="match status" value="1"/>
</dbReference>
<keyword evidence="1" id="KW-0521">NADP</keyword>
<feature type="domain" description="Enoyl reductase (ER)" evidence="3">
    <location>
        <begin position="4"/>
        <end position="268"/>
    </location>
</feature>
<dbReference type="InterPro" id="IPR020843">
    <property type="entry name" value="ER"/>
</dbReference>
<keyword evidence="5" id="KW-1185">Reference proteome</keyword>
<dbReference type="Proteomes" id="UP000386847">
    <property type="component" value="Chromosome"/>
</dbReference>
<dbReference type="CDD" id="cd05289">
    <property type="entry name" value="MDR_like_2"/>
    <property type="match status" value="1"/>
</dbReference>
<accession>A0A5Q2FH04</accession>
<proteinExistence type="predicted"/>
<evidence type="ECO:0000256" key="2">
    <source>
        <dbReference type="ARBA" id="ARBA00023002"/>
    </source>
</evidence>
<dbReference type="AlphaFoldDB" id="A0A5Q2FH04"/>
<dbReference type="SUPFAM" id="SSF50129">
    <property type="entry name" value="GroES-like"/>
    <property type="match status" value="1"/>
</dbReference>
<evidence type="ECO:0000313" key="4">
    <source>
        <dbReference type="EMBL" id="QGF25067.1"/>
    </source>
</evidence>
<organism evidence="4 5">
    <name type="scientific">Raineyella fluvialis</name>
    <dbReference type="NCBI Taxonomy" id="2662261"/>
    <lineage>
        <taxon>Bacteria</taxon>
        <taxon>Bacillati</taxon>
        <taxon>Actinomycetota</taxon>
        <taxon>Actinomycetes</taxon>
        <taxon>Propionibacteriales</taxon>
        <taxon>Propionibacteriaceae</taxon>
        <taxon>Raineyella</taxon>
    </lineage>
</organism>
<evidence type="ECO:0000313" key="5">
    <source>
        <dbReference type="Proteomes" id="UP000386847"/>
    </source>
</evidence>
<evidence type="ECO:0000256" key="1">
    <source>
        <dbReference type="ARBA" id="ARBA00022857"/>
    </source>
</evidence>
<keyword evidence="2" id="KW-0560">Oxidoreductase</keyword>
<dbReference type="Gene3D" id="3.40.50.720">
    <property type="entry name" value="NAD(P)-binding Rossmann-like Domain"/>
    <property type="match status" value="1"/>
</dbReference>
<dbReference type="InterPro" id="IPR036291">
    <property type="entry name" value="NAD(P)-bd_dom_sf"/>
</dbReference>
<dbReference type="SMART" id="SM00829">
    <property type="entry name" value="PKS_ER"/>
    <property type="match status" value="1"/>
</dbReference>
<name>A0A5Q2FH04_9ACTN</name>
<reference evidence="4 5" key="1">
    <citation type="submission" date="2019-10" db="EMBL/GenBank/DDBJ databases">
        <title>Genomic analysis of Raineyella sp. CBA3103.</title>
        <authorList>
            <person name="Roh S.W."/>
        </authorList>
    </citation>
    <scope>NUCLEOTIDE SEQUENCE [LARGE SCALE GENOMIC DNA]</scope>
    <source>
        <strain evidence="4 5">CBA3103</strain>
    </source>
</reference>